<name>A0A6A5QLN9_AMPQU</name>
<evidence type="ECO:0000313" key="2">
    <source>
        <dbReference type="EMBL" id="KAF1916333.1"/>
    </source>
</evidence>
<reference evidence="2" key="1">
    <citation type="journal article" date="2020" name="Stud. Mycol.">
        <title>101 Dothideomycetes genomes: a test case for predicting lifestyles and emergence of pathogens.</title>
        <authorList>
            <person name="Haridas S."/>
            <person name="Albert R."/>
            <person name="Binder M."/>
            <person name="Bloem J."/>
            <person name="Labutti K."/>
            <person name="Salamov A."/>
            <person name="Andreopoulos B."/>
            <person name="Baker S."/>
            <person name="Barry K."/>
            <person name="Bills G."/>
            <person name="Bluhm B."/>
            <person name="Cannon C."/>
            <person name="Castanera R."/>
            <person name="Culley D."/>
            <person name="Daum C."/>
            <person name="Ezra D."/>
            <person name="Gonzalez J."/>
            <person name="Henrissat B."/>
            <person name="Kuo A."/>
            <person name="Liang C."/>
            <person name="Lipzen A."/>
            <person name="Lutzoni F."/>
            <person name="Magnuson J."/>
            <person name="Mondo S."/>
            <person name="Nolan M."/>
            <person name="Ohm R."/>
            <person name="Pangilinan J."/>
            <person name="Park H.-J."/>
            <person name="Ramirez L."/>
            <person name="Alfaro M."/>
            <person name="Sun H."/>
            <person name="Tritt A."/>
            <person name="Yoshinaga Y."/>
            <person name="Zwiers L.-H."/>
            <person name="Turgeon B."/>
            <person name="Goodwin S."/>
            <person name="Spatafora J."/>
            <person name="Crous P."/>
            <person name="Grigoriev I."/>
        </authorList>
    </citation>
    <scope>NUCLEOTIDE SEQUENCE</scope>
    <source>
        <strain evidence="2">HMLAC05119</strain>
    </source>
</reference>
<dbReference type="Proteomes" id="UP000800096">
    <property type="component" value="Unassembled WGS sequence"/>
</dbReference>
<dbReference type="EMBL" id="ML979135">
    <property type="protein sequence ID" value="KAF1916333.1"/>
    <property type="molecule type" value="Genomic_DNA"/>
</dbReference>
<evidence type="ECO:0000256" key="1">
    <source>
        <dbReference type="SAM" id="MobiDB-lite"/>
    </source>
</evidence>
<protein>
    <submittedName>
        <fullName evidence="2">Uncharacterized protein</fullName>
    </submittedName>
</protein>
<gene>
    <name evidence="2" type="ORF">BDU57DRAFT_516375</name>
</gene>
<feature type="compositionally biased region" description="Basic and acidic residues" evidence="1">
    <location>
        <begin position="63"/>
        <end position="73"/>
    </location>
</feature>
<evidence type="ECO:0000313" key="3">
    <source>
        <dbReference type="Proteomes" id="UP000800096"/>
    </source>
</evidence>
<feature type="region of interest" description="Disordered" evidence="1">
    <location>
        <begin position="52"/>
        <end position="73"/>
    </location>
</feature>
<accession>A0A6A5QLN9</accession>
<proteinExistence type="predicted"/>
<keyword evidence="3" id="KW-1185">Reference proteome</keyword>
<dbReference type="AlphaFoldDB" id="A0A6A5QLN9"/>
<organism evidence="2 3">
    <name type="scientific">Ampelomyces quisqualis</name>
    <name type="common">Powdery mildew agent</name>
    <dbReference type="NCBI Taxonomy" id="50730"/>
    <lineage>
        <taxon>Eukaryota</taxon>
        <taxon>Fungi</taxon>
        <taxon>Dikarya</taxon>
        <taxon>Ascomycota</taxon>
        <taxon>Pezizomycotina</taxon>
        <taxon>Dothideomycetes</taxon>
        <taxon>Pleosporomycetidae</taxon>
        <taxon>Pleosporales</taxon>
        <taxon>Pleosporineae</taxon>
        <taxon>Phaeosphaeriaceae</taxon>
        <taxon>Ampelomyces</taxon>
    </lineage>
</organism>
<sequence length="73" mass="8083">MMALGGICSASMPSSRAYSVVAMPIAERGAAVHVRARPRSCPCREELLRERKNARNNGKQLRGKIDNRHTDSF</sequence>